<evidence type="ECO:0000313" key="2">
    <source>
        <dbReference type="EMBL" id="KAK7488842.1"/>
    </source>
</evidence>
<name>A0ABD0KNY9_9CAEN</name>
<organism evidence="2 3">
    <name type="scientific">Batillaria attramentaria</name>
    <dbReference type="NCBI Taxonomy" id="370345"/>
    <lineage>
        <taxon>Eukaryota</taxon>
        <taxon>Metazoa</taxon>
        <taxon>Spiralia</taxon>
        <taxon>Lophotrochozoa</taxon>
        <taxon>Mollusca</taxon>
        <taxon>Gastropoda</taxon>
        <taxon>Caenogastropoda</taxon>
        <taxon>Sorbeoconcha</taxon>
        <taxon>Cerithioidea</taxon>
        <taxon>Batillariidae</taxon>
        <taxon>Batillaria</taxon>
    </lineage>
</organism>
<evidence type="ECO:0000313" key="3">
    <source>
        <dbReference type="Proteomes" id="UP001519460"/>
    </source>
</evidence>
<accession>A0ABD0KNY9</accession>
<evidence type="ECO:0000256" key="1">
    <source>
        <dbReference type="SAM" id="MobiDB-lite"/>
    </source>
</evidence>
<gene>
    <name evidence="2" type="ORF">BaRGS_00019977</name>
</gene>
<dbReference type="Proteomes" id="UP001519460">
    <property type="component" value="Unassembled WGS sequence"/>
</dbReference>
<feature type="region of interest" description="Disordered" evidence="1">
    <location>
        <begin position="18"/>
        <end position="43"/>
    </location>
</feature>
<sequence length="216" mass="24170">MVTTVVVTFLRATPKQSLKVKRRKRDGTSEGEGGGGRGESIRGTHTGVLSHDYYFSVDSVKDCFVPRTGLTLRVCVSSHRHRNTPYAEAQYCSWRLDLSGLDWNWNGTVLKRNSRQTLVRSSRLAPRQKQDHVILKMSSCALFYPAAVILAGLSVPSACFREADTILCRVFHSCRIYSAYPENRFVKFQSIRAAGDQTVWQGTCQCPFPSVSALTD</sequence>
<proteinExistence type="predicted"/>
<protein>
    <submittedName>
        <fullName evidence="2">Uncharacterized protein</fullName>
    </submittedName>
</protein>
<dbReference type="AlphaFoldDB" id="A0ABD0KNY9"/>
<reference evidence="2 3" key="1">
    <citation type="journal article" date="2023" name="Sci. Data">
        <title>Genome assembly of the Korean intertidal mud-creeper Batillaria attramentaria.</title>
        <authorList>
            <person name="Patra A.K."/>
            <person name="Ho P.T."/>
            <person name="Jun S."/>
            <person name="Lee S.J."/>
            <person name="Kim Y."/>
            <person name="Won Y.J."/>
        </authorList>
    </citation>
    <scope>NUCLEOTIDE SEQUENCE [LARGE SCALE GENOMIC DNA]</scope>
    <source>
        <strain evidence="2">Wonlab-2016</strain>
    </source>
</reference>
<dbReference type="EMBL" id="JACVVK020000146">
    <property type="protein sequence ID" value="KAK7488842.1"/>
    <property type="molecule type" value="Genomic_DNA"/>
</dbReference>
<comment type="caution">
    <text evidence="2">The sequence shown here is derived from an EMBL/GenBank/DDBJ whole genome shotgun (WGS) entry which is preliminary data.</text>
</comment>
<keyword evidence="3" id="KW-1185">Reference proteome</keyword>